<dbReference type="InterPro" id="IPR038670">
    <property type="entry name" value="HslJ-like_sf"/>
</dbReference>
<dbReference type="InterPro" id="IPR053147">
    <property type="entry name" value="Hsp_HslJ-like"/>
</dbReference>
<dbReference type="PANTHER" id="PTHR35535">
    <property type="entry name" value="HEAT SHOCK PROTEIN HSLJ"/>
    <property type="match status" value="1"/>
</dbReference>
<comment type="caution">
    <text evidence="2">The sequence shown here is derived from an EMBL/GenBank/DDBJ whole genome shotgun (WGS) entry which is preliminary data.</text>
</comment>
<dbReference type="AlphaFoldDB" id="A0A840D3B1"/>
<accession>A0A840D3B1</accession>
<proteinExistence type="predicted"/>
<evidence type="ECO:0000313" key="2">
    <source>
        <dbReference type="EMBL" id="MBB4045309.1"/>
    </source>
</evidence>
<dbReference type="InterPro" id="IPR005184">
    <property type="entry name" value="DUF306_Meta_HslJ"/>
</dbReference>
<dbReference type="Gene3D" id="2.40.128.270">
    <property type="match status" value="1"/>
</dbReference>
<evidence type="ECO:0000313" key="3">
    <source>
        <dbReference type="Proteomes" id="UP000560658"/>
    </source>
</evidence>
<dbReference type="EMBL" id="JACIER010000014">
    <property type="protein sequence ID" value="MBB4045309.1"/>
    <property type="molecule type" value="Genomic_DNA"/>
</dbReference>
<organism evidence="2 3">
    <name type="scientific">Bacteroides reticulotermitis</name>
    <dbReference type="NCBI Taxonomy" id="1133319"/>
    <lineage>
        <taxon>Bacteria</taxon>
        <taxon>Pseudomonadati</taxon>
        <taxon>Bacteroidota</taxon>
        <taxon>Bacteroidia</taxon>
        <taxon>Bacteroidales</taxon>
        <taxon>Bacteroidaceae</taxon>
        <taxon>Bacteroides</taxon>
    </lineage>
</organism>
<dbReference type="Proteomes" id="UP000560658">
    <property type="component" value="Unassembled WGS sequence"/>
</dbReference>
<reference evidence="2" key="1">
    <citation type="submission" date="2020-08" db="EMBL/GenBank/DDBJ databases">
        <title>Genomic Encyclopedia of Type Strains, Phase IV (KMG-IV): sequencing the most valuable type-strain genomes for metagenomic binning, comparative biology and taxonomic classification.</title>
        <authorList>
            <person name="Goeker M."/>
        </authorList>
    </citation>
    <scope>NUCLEOTIDE SEQUENCE [LARGE SCALE GENOMIC DNA]</scope>
    <source>
        <strain evidence="2">DSM 105720</strain>
    </source>
</reference>
<protein>
    <submittedName>
        <fullName evidence="2">Lipoprotein</fullName>
    </submittedName>
</protein>
<dbReference type="Pfam" id="PF03724">
    <property type="entry name" value="META"/>
    <property type="match status" value="1"/>
</dbReference>
<evidence type="ECO:0000259" key="1">
    <source>
        <dbReference type="Pfam" id="PF03724"/>
    </source>
</evidence>
<name>A0A840D3B1_9BACE</name>
<dbReference type="PROSITE" id="PS51257">
    <property type="entry name" value="PROKAR_LIPOPROTEIN"/>
    <property type="match status" value="1"/>
</dbReference>
<dbReference type="PANTHER" id="PTHR35535:SF1">
    <property type="entry name" value="HEAT SHOCK PROTEIN HSLJ"/>
    <property type="match status" value="1"/>
</dbReference>
<sequence>MKKILFISGMITVTLICSCSTVKQYEKQASIETAEWSLISVKNVVSDKELVPTDGFPVTMKIVGDKVSGVSGCNNYNGMVTVDKKTIKFERMISTKKYCMQGMDVENAVLKVFASADGYELEADRLTLKHGSEVLATFEALSGKKQVE</sequence>
<feature type="domain" description="DUF306" evidence="1">
    <location>
        <begin position="29"/>
        <end position="138"/>
    </location>
</feature>
<keyword evidence="3" id="KW-1185">Reference proteome</keyword>
<gene>
    <name evidence="2" type="ORF">GGR06_003121</name>
</gene>
<keyword evidence="2" id="KW-0449">Lipoprotein</keyword>
<dbReference type="RefSeq" id="WP_081741279.1">
    <property type="nucleotide sequence ID" value="NZ_JACIER010000014.1"/>
</dbReference>